<evidence type="ECO:0000313" key="3">
    <source>
        <dbReference type="Proteomes" id="UP000585474"/>
    </source>
</evidence>
<proteinExistence type="predicted"/>
<feature type="region of interest" description="Disordered" evidence="1">
    <location>
        <begin position="158"/>
        <end position="185"/>
    </location>
</feature>
<evidence type="ECO:0000256" key="1">
    <source>
        <dbReference type="SAM" id="MobiDB-lite"/>
    </source>
</evidence>
<comment type="caution">
    <text evidence="2">The sequence shown here is derived from an EMBL/GenBank/DDBJ whole genome shotgun (WGS) entry which is preliminary data.</text>
</comment>
<sequence>MHSRSEVGDLGNLEDSLPSWITTHLGEGSSSFMTDEVTQSPDSPREDPPSPKDVPMVVVSPQPRLAVLRGKVQEDLARRIPNNVKGKKRKFLFTSGEDWEFFEGSSRCNNPRKLYWDEVTRVEHIFNSVEEKGLYSIPALLESKPFCRVVGSCQPMAFGKENKGEDRPTDDVPTSLGDVGESPHS</sequence>
<feature type="compositionally biased region" description="Basic and acidic residues" evidence="1">
    <location>
        <begin position="160"/>
        <end position="170"/>
    </location>
</feature>
<accession>A0A7J0FDA9</accession>
<evidence type="ECO:0000313" key="2">
    <source>
        <dbReference type="EMBL" id="GFY96416.1"/>
    </source>
</evidence>
<keyword evidence="3" id="KW-1185">Reference proteome</keyword>
<dbReference type="EMBL" id="BJWL01000011">
    <property type="protein sequence ID" value="GFY96416.1"/>
    <property type="molecule type" value="Genomic_DNA"/>
</dbReference>
<dbReference type="OrthoDB" id="685909at2759"/>
<feature type="region of interest" description="Disordered" evidence="1">
    <location>
        <begin position="1"/>
        <end position="59"/>
    </location>
</feature>
<organism evidence="2 3">
    <name type="scientific">Actinidia rufa</name>
    <dbReference type="NCBI Taxonomy" id="165716"/>
    <lineage>
        <taxon>Eukaryota</taxon>
        <taxon>Viridiplantae</taxon>
        <taxon>Streptophyta</taxon>
        <taxon>Embryophyta</taxon>
        <taxon>Tracheophyta</taxon>
        <taxon>Spermatophyta</taxon>
        <taxon>Magnoliopsida</taxon>
        <taxon>eudicotyledons</taxon>
        <taxon>Gunneridae</taxon>
        <taxon>Pentapetalae</taxon>
        <taxon>asterids</taxon>
        <taxon>Ericales</taxon>
        <taxon>Actinidiaceae</taxon>
        <taxon>Actinidia</taxon>
    </lineage>
</organism>
<gene>
    <name evidence="2" type="ORF">Acr_11g0007220</name>
</gene>
<reference evidence="2 3" key="1">
    <citation type="submission" date="2019-07" db="EMBL/GenBank/DDBJ databases">
        <title>De Novo Assembly of kiwifruit Actinidia rufa.</title>
        <authorList>
            <person name="Sugita-Konishi S."/>
            <person name="Sato K."/>
            <person name="Mori E."/>
            <person name="Abe Y."/>
            <person name="Kisaki G."/>
            <person name="Hamano K."/>
            <person name="Suezawa K."/>
            <person name="Otani M."/>
            <person name="Fukuda T."/>
            <person name="Manabe T."/>
            <person name="Gomi K."/>
            <person name="Tabuchi M."/>
            <person name="Akimitsu K."/>
            <person name="Kataoka I."/>
        </authorList>
    </citation>
    <scope>NUCLEOTIDE SEQUENCE [LARGE SCALE GENOMIC DNA]</scope>
    <source>
        <strain evidence="3">cv. Fuchu</strain>
    </source>
</reference>
<name>A0A7J0FDA9_9ERIC</name>
<dbReference type="AlphaFoldDB" id="A0A7J0FDA9"/>
<protein>
    <submittedName>
        <fullName evidence="2">Uncharacterized protein</fullName>
    </submittedName>
</protein>
<feature type="compositionally biased region" description="Polar residues" evidence="1">
    <location>
        <begin position="28"/>
        <end position="39"/>
    </location>
</feature>
<dbReference type="Proteomes" id="UP000585474">
    <property type="component" value="Unassembled WGS sequence"/>
</dbReference>